<evidence type="ECO:0000256" key="2">
    <source>
        <dbReference type="ARBA" id="ARBA00023015"/>
    </source>
</evidence>
<keyword evidence="2" id="KW-0805">Transcription regulation</keyword>
<dbReference type="NCBIfam" id="TIGR02937">
    <property type="entry name" value="sigma70-ECF"/>
    <property type="match status" value="1"/>
</dbReference>
<dbReference type="InterPro" id="IPR013324">
    <property type="entry name" value="RNA_pol_sigma_r3/r4-like"/>
</dbReference>
<comment type="similarity">
    <text evidence="1">Belongs to the sigma-70 factor family. ECF subfamily.</text>
</comment>
<dbReference type="EMBL" id="BQOL01000002">
    <property type="protein sequence ID" value="GKI20221.1"/>
    <property type="molecule type" value="Genomic_DNA"/>
</dbReference>
<dbReference type="InterPro" id="IPR007627">
    <property type="entry name" value="RNA_pol_sigma70_r2"/>
</dbReference>
<evidence type="ECO:0000256" key="3">
    <source>
        <dbReference type="ARBA" id="ARBA00023082"/>
    </source>
</evidence>
<sequence>MPAAEDIVADIFAALWDRLPEMELRDGTAGGYLHSAVKNRCLNHLKHRLYELGYMENCARQEPVYASSPDALYGPQELYALLHRTLERLPENYRTVFVKSALEGRTYDEIAEEMQVSVKSVNRYKQRAVEQLRRELGPYLALLAAWGMLHNL</sequence>
<evidence type="ECO:0000259" key="5">
    <source>
        <dbReference type="Pfam" id="PF04542"/>
    </source>
</evidence>
<dbReference type="PANTHER" id="PTHR43133">
    <property type="entry name" value="RNA POLYMERASE ECF-TYPE SIGMA FACTO"/>
    <property type="match status" value="1"/>
</dbReference>
<dbReference type="AlphaFoldDB" id="A0AA37KXU9"/>
<dbReference type="InterPro" id="IPR039425">
    <property type="entry name" value="RNA_pol_sigma-70-like"/>
</dbReference>
<dbReference type="InterPro" id="IPR013325">
    <property type="entry name" value="RNA_pol_sigma_r2"/>
</dbReference>
<protein>
    <submittedName>
        <fullName evidence="7">Uncharacterized protein</fullName>
    </submittedName>
</protein>
<dbReference type="GO" id="GO:0003677">
    <property type="term" value="F:DNA binding"/>
    <property type="evidence" value="ECO:0007669"/>
    <property type="project" value="InterPro"/>
</dbReference>
<feature type="domain" description="RNA polymerase sigma factor 70 region 4 type 2" evidence="6">
    <location>
        <begin position="81"/>
        <end position="132"/>
    </location>
</feature>
<dbReference type="CDD" id="cd06171">
    <property type="entry name" value="Sigma70_r4"/>
    <property type="match status" value="1"/>
</dbReference>
<evidence type="ECO:0000256" key="1">
    <source>
        <dbReference type="ARBA" id="ARBA00010641"/>
    </source>
</evidence>
<dbReference type="InterPro" id="IPR013249">
    <property type="entry name" value="RNA_pol_sigma70_r4_t2"/>
</dbReference>
<dbReference type="Proteomes" id="UP001055105">
    <property type="component" value="Unassembled WGS sequence"/>
</dbReference>
<dbReference type="GO" id="GO:0006352">
    <property type="term" value="P:DNA-templated transcription initiation"/>
    <property type="evidence" value="ECO:0007669"/>
    <property type="project" value="InterPro"/>
</dbReference>
<name>A0AA37KXU9_9BACT</name>
<reference evidence="7" key="1">
    <citation type="submission" date="2022-01" db="EMBL/GenBank/DDBJ databases">
        <title>Novel bile acid biosynthetic pathways are enriched in the microbiome of centenarians.</title>
        <authorList>
            <person name="Sato Y."/>
            <person name="Atarashi K."/>
            <person name="Plichta R.D."/>
            <person name="Arai Y."/>
            <person name="Sasajima S."/>
            <person name="Kearney M.S."/>
            <person name="Suda W."/>
            <person name="Takeshita K."/>
            <person name="Sasaki T."/>
            <person name="Okamoto S."/>
            <person name="Skelly N.A."/>
            <person name="Okamura Y."/>
            <person name="Vlamakis H."/>
            <person name="Li Y."/>
            <person name="Tanoue T."/>
            <person name="Takei H."/>
            <person name="Nittono H."/>
            <person name="Narushima S."/>
            <person name="Irie J."/>
            <person name="Itoh H."/>
            <person name="Moriya K."/>
            <person name="Sugiura Y."/>
            <person name="Suematsu M."/>
            <person name="Moritoki N."/>
            <person name="Shibata S."/>
            <person name="Littman R.D."/>
            <person name="Fischbach A.M."/>
            <person name="Uwamino Y."/>
            <person name="Inoue T."/>
            <person name="Honda A."/>
            <person name="Hattori M."/>
            <person name="Murai T."/>
            <person name="Xavier J.R."/>
            <person name="Hirose N."/>
            <person name="Honda K."/>
        </authorList>
    </citation>
    <scope>NUCLEOTIDE SEQUENCE</scope>
    <source>
        <strain evidence="7">CE91-St16</strain>
    </source>
</reference>
<evidence type="ECO:0000259" key="6">
    <source>
        <dbReference type="Pfam" id="PF08281"/>
    </source>
</evidence>
<feature type="domain" description="RNA polymerase sigma-70 region 2" evidence="5">
    <location>
        <begin position="3"/>
        <end position="47"/>
    </location>
</feature>
<dbReference type="SUPFAM" id="SSF88659">
    <property type="entry name" value="Sigma3 and sigma4 domains of RNA polymerase sigma factors"/>
    <property type="match status" value="1"/>
</dbReference>
<dbReference type="Pfam" id="PF04542">
    <property type="entry name" value="Sigma70_r2"/>
    <property type="match status" value="1"/>
</dbReference>
<comment type="caution">
    <text evidence="7">The sequence shown here is derived from an EMBL/GenBank/DDBJ whole genome shotgun (WGS) entry which is preliminary data.</text>
</comment>
<dbReference type="Gene3D" id="1.10.10.10">
    <property type="entry name" value="Winged helix-like DNA-binding domain superfamily/Winged helix DNA-binding domain"/>
    <property type="match status" value="1"/>
</dbReference>
<dbReference type="GO" id="GO:0016987">
    <property type="term" value="F:sigma factor activity"/>
    <property type="evidence" value="ECO:0007669"/>
    <property type="project" value="UniProtKB-KW"/>
</dbReference>
<evidence type="ECO:0000313" key="8">
    <source>
        <dbReference type="Proteomes" id="UP001055105"/>
    </source>
</evidence>
<dbReference type="InterPro" id="IPR036388">
    <property type="entry name" value="WH-like_DNA-bd_sf"/>
</dbReference>
<accession>A0AA37KXU9</accession>
<gene>
    <name evidence="7" type="ORF">CE91St16_31290</name>
</gene>
<evidence type="ECO:0000256" key="4">
    <source>
        <dbReference type="ARBA" id="ARBA00023163"/>
    </source>
</evidence>
<proteinExistence type="inferred from homology"/>
<keyword evidence="3" id="KW-0731">Sigma factor</keyword>
<dbReference type="PANTHER" id="PTHR43133:SF46">
    <property type="entry name" value="RNA POLYMERASE SIGMA-70 FACTOR ECF SUBFAMILY"/>
    <property type="match status" value="1"/>
</dbReference>
<dbReference type="InterPro" id="IPR014284">
    <property type="entry name" value="RNA_pol_sigma-70_dom"/>
</dbReference>
<dbReference type="SUPFAM" id="SSF88946">
    <property type="entry name" value="Sigma2 domain of RNA polymerase sigma factors"/>
    <property type="match status" value="1"/>
</dbReference>
<evidence type="ECO:0000313" key="7">
    <source>
        <dbReference type="EMBL" id="GKI20221.1"/>
    </source>
</evidence>
<dbReference type="Pfam" id="PF08281">
    <property type="entry name" value="Sigma70_r4_2"/>
    <property type="match status" value="1"/>
</dbReference>
<keyword evidence="4" id="KW-0804">Transcription</keyword>
<organism evidence="7 8">
    <name type="scientific">Alistipes finegoldii</name>
    <dbReference type="NCBI Taxonomy" id="214856"/>
    <lineage>
        <taxon>Bacteria</taxon>
        <taxon>Pseudomonadati</taxon>
        <taxon>Bacteroidota</taxon>
        <taxon>Bacteroidia</taxon>
        <taxon>Bacteroidales</taxon>
        <taxon>Rikenellaceae</taxon>
        <taxon>Alistipes</taxon>
    </lineage>
</organism>
<dbReference type="Gene3D" id="1.10.1740.10">
    <property type="match status" value="1"/>
</dbReference>